<evidence type="ECO:0000313" key="2">
    <source>
        <dbReference type="EMBL" id="KAJ4463799.1"/>
    </source>
</evidence>
<reference evidence="2" key="2">
    <citation type="journal article" date="2023" name="Proc. Natl. Acad. Sci. U.S.A.">
        <title>A global phylogenomic analysis of the shiitake genus Lentinula.</title>
        <authorList>
            <person name="Sierra-Patev S."/>
            <person name="Min B."/>
            <person name="Naranjo-Ortiz M."/>
            <person name="Looney B."/>
            <person name="Konkel Z."/>
            <person name="Slot J.C."/>
            <person name="Sakamoto Y."/>
            <person name="Steenwyk J.L."/>
            <person name="Rokas A."/>
            <person name="Carro J."/>
            <person name="Camarero S."/>
            <person name="Ferreira P."/>
            <person name="Molpeceres G."/>
            <person name="Ruiz-Duenas F.J."/>
            <person name="Serrano A."/>
            <person name="Henrissat B."/>
            <person name="Drula E."/>
            <person name="Hughes K.W."/>
            <person name="Mata J.L."/>
            <person name="Ishikawa N.K."/>
            <person name="Vargas-Isla R."/>
            <person name="Ushijima S."/>
            <person name="Smith C.A."/>
            <person name="Donoghue J."/>
            <person name="Ahrendt S."/>
            <person name="Andreopoulos W."/>
            <person name="He G."/>
            <person name="LaButti K."/>
            <person name="Lipzen A."/>
            <person name="Ng V."/>
            <person name="Riley R."/>
            <person name="Sandor L."/>
            <person name="Barry K."/>
            <person name="Martinez A.T."/>
            <person name="Xiao Y."/>
            <person name="Gibbons J.G."/>
            <person name="Terashima K."/>
            <person name="Grigoriev I.V."/>
            <person name="Hibbett D."/>
        </authorList>
    </citation>
    <scope>NUCLEOTIDE SEQUENCE</scope>
    <source>
        <strain evidence="2">Sp2 HRB7682 ss15</strain>
    </source>
</reference>
<accession>A0A9W9DCY0</accession>
<proteinExistence type="predicted"/>
<dbReference type="AlphaFoldDB" id="A0A9W9DCY0"/>
<feature type="compositionally biased region" description="Polar residues" evidence="1">
    <location>
        <begin position="56"/>
        <end position="65"/>
    </location>
</feature>
<sequence length="142" mass="15597">MGIACFADWKKDKAGHGRNVMAEAPSAVEVENGKGNRPSKERRCPNESDSAERRSSSPTPMTGATNPALRPMNSHPPRVASPRSAIRQLRRRPTWSATAPSLFWSPTSVSPPVPPTPLPVSTASTMRTSNLRRERERERNGQ</sequence>
<name>A0A9W9DCY0_9AGAR</name>
<comment type="caution">
    <text evidence="2">The sequence shown here is derived from an EMBL/GenBank/DDBJ whole genome shotgun (WGS) entry which is preliminary data.</text>
</comment>
<dbReference type="Proteomes" id="UP001150238">
    <property type="component" value="Unassembled WGS sequence"/>
</dbReference>
<dbReference type="EMBL" id="JANVFS010000066">
    <property type="protein sequence ID" value="KAJ4463799.1"/>
    <property type="molecule type" value="Genomic_DNA"/>
</dbReference>
<evidence type="ECO:0000256" key="1">
    <source>
        <dbReference type="SAM" id="MobiDB-lite"/>
    </source>
</evidence>
<feature type="compositionally biased region" description="Basic and acidic residues" evidence="1">
    <location>
        <begin position="31"/>
        <end position="55"/>
    </location>
</feature>
<feature type="compositionally biased region" description="Basic and acidic residues" evidence="1">
    <location>
        <begin position="131"/>
        <end position="142"/>
    </location>
</feature>
<feature type="compositionally biased region" description="Pro residues" evidence="1">
    <location>
        <begin position="109"/>
        <end position="118"/>
    </location>
</feature>
<organism evidence="2 3">
    <name type="scientific">Lentinula lateritia</name>
    <dbReference type="NCBI Taxonomy" id="40482"/>
    <lineage>
        <taxon>Eukaryota</taxon>
        <taxon>Fungi</taxon>
        <taxon>Dikarya</taxon>
        <taxon>Basidiomycota</taxon>
        <taxon>Agaricomycotina</taxon>
        <taxon>Agaricomycetes</taxon>
        <taxon>Agaricomycetidae</taxon>
        <taxon>Agaricales</taxon>
        <taxon>Marasmiineae</taxon>
        <taxon>Omphalotaceae</taxon>
        <taxon>Lentinula</taxon>
    </lineage>
</organism>
<reference evidence="2" key="1">
    <citation type="submission" date="2022-08" db="EMBL/GenBank/DDBJ databases">
        <authorList>
            <consortium name="DOE Joint Genome Institute"/>
            <person name="Min B."/>
            <person name="Riley R."/>
            <person name="Sierra-Patev S."/>
            <person name="Naranjo-Ortiz M."/>
            <person name="Looney B."/>
            <person name="Konkel Z."/>
            <person name="Slot J.C."/>
            <person name="Sakamoto Y."/>
            <person name="Steenwyk J.L."/>
            <person name="Rokas A."/>
            <person name="Carro J."/>
            <person name="Camarero S."/>
            <person name="Ferreira P."/>
            <person name="Molpeceres G."/>
            <person name="Ruiz-Duenas F.J."/>
            <person name="Serrano A."/>
            <person name="Henrissat B."/>
            <person name="Drula E."/>
            <person name="Hughes K.W."/>
            <person name="Mata J.L."/>
            <person name="Ishikawa N.K."/>
            <person name="Vargas-Isla R."/>
            <person name="Ushijima S."/>
            <person name="Smith C.A."/>
            <person name="Ahrendt S."/>
            <person name="Andreopoulos W."/>
            <person name="He G."/>
            <person name="Labutti K."/>
            <person name="Lipzen A."/>
            <person name="Ng V."/>
            <person name="Sandor L."/>
            <person name="Barry K."/>
            <person name="Martinez A.T."/>
            <person name="Xiao Y."/>
            <person name="Gibbons J.G."/>
            <person name="Terashima K."/>
            <person name="Hibbett D.S."/>
            <person name="Grigoriev I.V."/>
        </authorList>
    </citation>
    <scope>NUCLEOTIDE SEQUENCE</scope>
    <source>
        <strain evidence="2">Sp2 HRB7682 ss15</strain>
    </source>
</reference>
<gene>
    <name evidence="2" type="ORF">C8J55DRAFT_567279</name>
</gene>
<evidence type="ECO:0000313" key="3">
    <source>
        <dbReference type="Proteomes" id="UP001150238"/>
    </source>
</evidence>
<feature type="region of interest" description="Disordered" evidence="1">
    <location>
        <begin position="1"/>
        <end position="142"/>
    </location>
</feature>
<protein>
    <submittedName>
        <fullName evidence="2">Uncharacterized protein</fullName>
    </submittedName>
</protein>